<comment type="caution">
    <text evidence="1">The sequence shown here is derived from an EMBL/GenBank/DDBJ whole genome shotgun (WGS) entry which is preliminary data.</text>
</comment>
<organism evidence="1 2">
    <name type="scientific">Auriscalpium vulgare</name>
    <dbReference type="NCBI Taxonomy" id="40419"/>
    <lineage>
        <taxon>Eukaryota</taxon>
        <taxon>Fungi</taxon>
        <taxon>Dikarya</taxon>
        <taxon>Basidiomycota</taxon>
        <taxon>Agaricomycotina</taxon>
        <taxon>Agaricomycetes</taxon>
        <taxon>Russulales</taxon>
        <taxon>Auriscalpiaceae</taxon>
        <taxon>Auriscalpium</taxon>
    </lineage>
</organism>
<dbReference type="Proteomes" id="UP000814033">
    <property type="component" value="Unassembled WGS sequence"/>
</dbReference>
<proteinExistence type="predicted"/>
<evidence type="ECO:0000313" key="1">
    <source>
        <dbReference type="EMBL" id="KAI0050225.1"/>
    </source>
</evidence>
<sequence length="435" mass="47898">MGSRSAANGNERLFERAPRSWTGLPAQRQFELGALDQFSAHKSTKLPTLAARHSIHREYSSSLRVGLPAVVAPNNVFQSARTDGPYTPSYSRGRRSVPPSAIPAPHPNCACEDAIIHSRITNDERALRRVIKKFTSYAGARVAPEPAPPAPPSTAVEDAREAFLVELESFSLQLQKAVMVCEAEARQVEEYQRERLRIEDEHGSLTGHIEQLKTSLEHAQIERRRKIEYDVFAEKINTLPSRTELEHSIQLLENDISAIRADHDAQTRLIQTQRASLMTIISDLGSLRLMGKDKDAEPSRATTPAADSAMADAEPSRSPIAIEIEDEKEEGEEGEEREDVLESDLPSSDDVPLSATLNPQAKSFVPSRSSPAVPILRAPRPPASSATPSRAEDDDIEMGELTEEPAHSKKKARDEELEEGEASDESSELSDPPDD</sequence>
<protein>
    <submittedName>
        <fullName evidence="1">Uncharacterized protein</fullName>
    </submittedName>
</protein>
<keyword evidence="2" id="KW-1185">Reference proteome</keyword>
<reference evidence="1" key="2">
    <citation type="journal article" date="2022" name="New Phytol.">
        <title>Evolutionary transition to the ectomycorrhizal habit in the genomes of a hyperdiverse lineage of mushroom-forming fungi.</title>
        <authorList>
            <person name="Looney B."/>
            <person name="Miyauchi S."/>
            <person name="Morin E."/>
            <person name="Drula E."/>
            <person name="Courty P.E."/>
            <person name="Kohler A."/>
            <person name="Kuo A."/>
            <person name="LaButti K."/>
            <person name="Pangilinan J."/>
            <person name="Lipzen A."/>
            <person name="Riley R."/>
            <person name="Andreopoulos W."/>
            <person name="He G."/>
            <person name="Johnson J."/>
            <person name="Nolan M."/>
            <person name="Tritt A."/>
            <person name="Barry K.W."/>
            <person name="Grigoriev I.V."/>
            <person name="Nagy L.G."/>
            <person name="Hibbett D."/>
            <person name="Henrissat B."/>
            <person name="Matheny P.B."/>
            <person name="Labbe J."/>
            <person name="Martin F.M."/>
        </authorList>
    </citation>
    <scope>NUCLEOTIDE SEQUENCE</scope>
    <source>
        <strain evidence="1">FP105234-sp</strain>
    </source>
</reference>
<evidence type="ECO:0000313" key="2">
    <source>
        <dbReference type="Proteomes" id="UP000814033"/>
    </source>
</evidence>
<name>A0ACB8S1J6_9AGAM</name>
<gene>
    <name evidence="1" type="ORF">FA95DRAFT_1487712</name>
</gene>
<dbReference type="EMBL" id="MU275864">
    <property type="protein sequence ID" value="KAI0050225.1"/>
    <property type="molecule type" value="Genomic_DNA"/>
</dbReference>
<reference evidence="1" key="1">
    <citation type="submission" date="2021-02" db="EMBL/GenBank/DDBJ databases">
        <authorList>
            <consortium name="DOE Joint Genome Institute"/>
            <person name="Ahrendt S."/>
            <person name="Looney B.P."/>
            <person name="Miyauchi S."/>
            <person name="Morin E."/>
            <person name="Drula E."/>
            <person name="Courty P.E."/>
            <person name="Chicoki N."/>
            <person name="Fauchery L."/>
            <person name="Kohler A."/>
            <person name="Kuo A."/>
            <person name="Labutti K."/>
            <person name="Pangilinan J."/>
            <person name="Lipzen A."/>
            <person name="Riley R."/>
            <person name="Andreopoulos W."/>
            <person name="He G."/>
            <person name="Johnson J."/>
            <person name="Barry K.W."/>
            <person name="Grigoriev I.V."/>
            <person name="Nagy L."/>
            <person name="Hibbett D."/>
            <person name="Henrissat B."/>
            <person name="Matheny P.B."/>
            <person name="Labbe J."/>
            <person name="Martin F."/>
        </authorList>
    </citation>
    <scope>NUCLEOTIDE SEQUENCE</scope>
    <source>
        <strain evidence="1">FP105234-sp</strain>
    </source>
</reference>
<accession>A0ACB8S1J6</accession>